<dbReference type="InterPro" id="IPR000600">
    <property type="entry name" value="ROK"/>
</dbReference>
<name>A0A7C4FGU7_9CREN</name>
<organism evidence="1">
    <name type="scientific">Ignisphaera aggregans</name>
    <dbReference type="NCBI Taxonomy" id="334771"/>
    <lineage>
        <taxon>Archaea</taxon>
        <taxon>Thermoproteota</taxon>
        <taxon>Thermoprotei</taxon>
        <taxon>Desulfurococcales</taxon>
        <taxon>Desulfurococcaceae</taxon>
        <taxon>Ignisphaera</taxon>
    </lineage>
</organism>
<evidence type="ECO:0000313" key="1">
    <source>
        <dbReference type="EMBL" id="HGI88443.1"/>
    </source>
</evidence>
<dbReference type="EMBL" id="DTFF01000077">
    <property type="protein sequence ID" value="HGI88443.1"/>
    <property type="molecule type" value="Genomic_DNA"/>
</dbReference>
<proteinExistence type="predicted"/>
<reference evidence="1" key="1">
    <citation type="journal article" date="2020" name="mSystems">
        <title>Genome- and Community-Level Interaction Insights into Carbon Utilization and Element Cycling Functions of Hydrothermarchaeota in Hydrothermal Sediment.</title>
        <authorList>
            <person name="Zhou Z."/>
            <person name="Liu Y."/>
            <person name="Xu W."/>
            <person name="Pan J."/>
            <person name="Luo Z.H."/>
            <person name="Li M."/>
        </authorList>
    </citation>
    <scope>NUCLEOTIDE SEQUENCE [LARGE SCALE GENOMIC DNA]</scope>
    <source>
        <strain evidence="1">SpSt-732</strain>
    </source>
</reference>
<dbReference type="InterPro" id="IPR043129">
    <property type="entry name" value="ATPase_NBD"/>
</dbReference>
<dbReference type="Gene3D" id="3.30.420.40">
    <property type="match status" value="2"/>
</dbReference>
<comment type="caution">
    <text evidence="1">The sequence shown here is derived from an EMBL/GenBank/DDBJ whole genome shotgun (WGS) entry which is preliminary data.</text>
</comment>
<protein>
    <submittedName>
        <fullName evidence="1">ROK family protein</fullName>
    </submittedName>
</protein>
<dbReference type="PANTHER" id="PTHR18964:SF149">
    <property type="entry name" value="BIFUNCTIONAL UDP-N-ACETYLGLUCOSAMINE 2-EPIMERASE_N-ACETYLMANNOSAMINE KINASE"/>
    <property type="match status" value="1"/>
</dbReference>
<dbReference type="AlphaFoldDB" id="A0A7C4FGU7"/>
<dbReference type="GO" id="GO:0008761">
    <property type="term" value="F:UDP-N-acetylglucosamine 2-epimerase activity"/>
    <property type="evidence" value="ECO:0007669"/>
    <property type="project" value="TreeGrafter"/>
</dbReference>
<sequence>MKEYYIGVDVGATWIRIAIAMRNGSIIEKIVKRTPREGDRYTIANLIIEIIKTSLGNYLENVKAIGIGTAGPMDLATGVVTNAPNIPIRTFELARPIQEALAKPVIMANDCVTAVWGEKVFGLGKGYENVVYITISTGIGGGMIVNDLLLLGKMGNAHEIGHIVVDVSGKMRCGCGGYGHWEAYASGANIPKFASLLLREWSLSDEEKGSRIYKAYKESLLSSELIYSAAKEGDRLALRIIDEVNKYNLAGFENIVNLYDPEVITVGGSVALKNKELVIDRIREGLKRSLGVVTSLPKIEPTAFEDDIVLIGAIALAVHPPQNLVKALKYLQTL</sequence>
<dbReference type="Pfam" id="PF00480">
    <property type="entry name" value="ROK"/>
    <property type="match status" value="1"/>
</dbReference>
<dbReference type="SUPFAM" id="SSF53067">
    <property type="entry name" value="Actin-like ATPase domain"/>
    <property type="match status" value="1"/>
</dbReference>
<dbReference type="GO" id="GO:0009384">
    <property type="term" value="F:N-acylmannosamine kinase activity"/>
    <property type="evidence" value="ECO:0007669"/>
    <property type="project" value="TreeGrafter"/>
</dbReference>
<dbReference type="CDD" id="cd24063">
    <property type="entry name" value="ASKHA_NBD_ROK_ApGLK-like"/>
    <property type="match status" value="1"/>
</dbReference>
<gene>
    <name evidence="1" type="ORF">ENV14_08695</name>
</gene>
<accession>A0A7C4FGU7</accession>
<dbReference type="PANTHER" id="PTHR18964">
    <property type="entry name" value="ROK (REPRESSOR, ORF, KINASE) FAMILY"/>
    <property type="match status" value="1"/>
</dbReference>